<feature type="transmembrane region" description="Helical" evidence="1">
    <location>
        <begin position="20"/>
        <end position="41"/>
    </location>
</feature>
<comment type="caution">
    <text evidence="2">The sequence shown here is derived from an EMBL/GenBank/DDBJ whole genome shotgun (WGS) entry which is preliminary data.</text>
</comment>
<feature type="transmembrane region" description="Helical" evidence="1">
    <location>
        <begin position="83"/>
        <end position="101"/>
    </location>
</feature>
<dbReference type="VEuPathDB" id="ToxoDB:TGP89_273905"/>
<name>A0A086L4I2_TOXGO</name>
<sequence length="175" mass="19369">MSTACTCCSCAIFSLFSLPFLPFFLFSLLCSLAFSLLAPLCRRTEQHLARFFLSLGSRPSFLQQRRGRRAAARELRTALTFDFLRFSLLAAPLLVSSSAFFPSLAPRRPRGEAGARGLRAEMPQTHEPFPFLFAIPRDSALLGPALSVSSSQDRETRALSALPCISCFSPLFLRL</sequence>
<accession>A0A086L4I2</accession>
<dbReference type="Proteomes" id="UP000028828">
    <property type="component" value="Unassembled WGS sequence"/>
</dbReference>
<dbReference type="EMBL" id="AEYI02000145">
    <property type="protein sequence ID" value="KFG51550.1"/>
    <property type="molecule type" value="Genomic_DNA"/>
</dbReference>
<evidence type="ECO:0000313" key="2">
    <source>
        <dbReference type="EMBL" id="KFG51550.1"/>
    </source>
</evidence>
<reference evidence="2 3" key="1">
    <citation type="submission" date="2014-03" db="EMBL/GenBank/DDBJ databases">
        <authorList>
            <person name="Sibley D."/>
            <person name="Venepally P."/>
            <person name="Karamycheva S."/>
            <person name="Hadjithomas M."/>
            <person name="Khan A."/>
            <person name="Brunk B."/>
            <person name="Roos D."/>
            <person name="Caler E."/>
            <person name="Lorenzi H."/>
        </authorList>
    </citation>
    <scope>NUCLEOTIDE SEQUENCE [LARGE SCALE GENOMIC DNA]</scope>
    <source>
        <strain evidence="3">p89</strain>
    </source>
</reference>
<keyword evidence="1" id="KW-0472">Membrane</keyword>
<evidence type="ECO:0000313" key="3">
    <source>
        <dbReference type="Proteomes" id="UP000028828"/>
    </source>
</evidence>
<keyword evidence="1 2" id="KW-0812">Transmembrane</keyword>
<proteinExistence type="predicted"/>
<gene>
    <name evidence="2" type="ORF">TGP89_273905</name>
</gene>
<organism evidence="2 3">
    <name type="scientific">Toxoplasma gondii p89</name>
    <dbReference type="NCBI Taxonomy" id="943119"/>
    <lineage>
        <taxon>Eukaryota</taxon>
        <taxon>Sar</taxon>
        <taxon>Alveolata</taxon>
        <taxon>Apicomplexa</taxon>
        <taxon>Conoidasida</taxon>
        <taxon>Coccidia</taxon>
        <taxon>Eucoccidiorida</taxon>
        <taxon>Eimeriorina</taxon>
        <taxon>Sarcocystidae</taxon>
        <taxon>Toxoplasma</taxon>
    </lineage>
</organism>
<dbReference type="AlphaFoldDB" id="A0A086L4I2"/>
<keyword evidence="1" id="KW-1133">Transmembrane helix</keyword>
<protein>
    <submittedName>
        <fullName evidence="2">Putative transmembrane protein</fullName>
    </submittedName>
</protein>
<evidence type="ECO:0000256" key="1">
    <source>
        <dbReference type="SAM" id="Phobius"/>
    </source>
</evidence>